<comment type="caution">
    <text evidence="9">The sequence shown here is derived from an EMBL/GenBank/DDBJ whole genome shotgun (WGS) entry which is preliminary data.</text>
</comment>
<evidence type="ECO:0000313" key="10">
    <source>
        <dbReference type="Proteomes" id="UP000591131"/>
    </source>
</evidence>
<evidence type="ECO:0000256" key="7">
    <source>
        <dbReference type="SAM" id="MobiDB-lite"/>
    </source>
</evidence>
<evidence type="ECO:0000256" key="5">
    <source>
        <dbReference type="ARBA" id="ARBA00023136"/>
    </source>
</evidence>
<name>A0A7J6LW45_PERCH</name>
<organism evidence="9 10">
    <name type="scientific">Perkinsus chesapeaki</name>
    <name type="common">Clam parasite</name>
    <name type="synonym">Perkinsus andrewsi</name>
    <dbReference type="NCBI Taxonomy" id="330153"/>
    <lineage>
        <taxon>Eukaryota</taxon>
        <taxon>Sar</taxon>
        <taxon>Alveolata</taxon>
        <taxon>Perkinsozoa</taxon>
        <taxon>Perkinsea</taxon>
        <taxon>Perkinsida</taxon>
        <taxon>Perkinsidae</taxon>
        <taxon>Perkinsus</taxon>
    </lineage>
</organism>
<dbReference type="PANTHER" id="PTHR10926:SF0">
    <property type="entry name" value="CDC50, ISOFORM A"/>
    <property type="match status" value="1"/>
</dbReference>
<evidence type="ECO:0000256" key="1">
    <source>
        <dbReference type="ARBA" id="ARBA00004141"/>
    </source>
</evidence>
<evidence type="ECO:0000256" key="6">
    <source>
        <dbReference type="PIRNR" id="PIRNR015840"/>
    </source>
</evidence>
<evidence type="ECO:0000256" key="3">
    <source>
        <dbReference type="ARBA" id="ARBA00022692"/>
    </source>
</evidence>
<dbReference type="Proteomes" id="UP000591131">
    <property type="component" value="Unassembled WGS sequence"/>
</dbReference>
<feature type="transmembrane region" description="Helical" evidence="8">
    <location>
        <begin position="84"/>
        <end position="107"/>
    </location>
</feature>
<sequence>MVNLRQLFGRRHQVSGGATMTDLPHHPDHNISLDEYGEQRPKGEPVQEEEETRRHVSLKDRLINAWDALLQQDYKVSMPVLTPFTAVLLVWVIAAVLLSYGILIVVASSKVWSANVKYDSDGQLVFPVTKNISGPVYMYYRMDWVYQNEAEFIKSISTAQLKSGASNIPPTRYGGKCGLFDHIGDDDNVGALPCGLIAKSAFNDTFWVTVDRENGSSDIPKVYMGKELTNDATVETVNPVDMRDEAFLWKDANGVPYGVNDFWLLWLQPPTLCVPKDAETAFRRVIPKGREIRYGSGTGDFITVPDCSYGDTLHCNFTQECGVGDLDGFHEVKNPSGWGMESTVFRNWITTAATPTFLKLFARIDASFAAGDQIVVDVVDNWPAADFGGKKSIYMTTTNWQGGNNMVVGGFLILVGGAYFIWGLYLMLRQRWWPRTFGGVQYFSFQTQDKRKVA</sequence>
<feature type="compositionally biased region" description="Basic and acidic residues" evidence="7">
    <location>
        <begin position="23"/>
        <end position="53"/>
    </location>
</feature>
<reference evidence="9 10" key="1">
    <citation type="submission" date="2020-04" db="EMBL/GenBank/DDBJ databases">
        <title>Perkinsus chesapeaki whole genome sequence.</title>
        <authorList>
            <person name="Bogema D.R."/>
        </authorList>
    </citation>
    <scope>NUCLEOTIDE SEQUENCE [LARGE SCALE GENOMIC DNA]</scope>
    <source>
        <strain evidence="9">ATCC PRA-425</strain>
    </source>
</reference>
<evidence type="ECO:0000256" key="4">
    <source>
        <dbReference type="ARBA" id="ARBA00022989"/>
    </source>
</evidence>
<evidence type="ECO:0000313" key="9">
    <source>
        <dbReference type="EMBL" id="KAF4663493.1"/>
    </source>
</evidence>
<accession>A0A7J6LW45</accession>
<proteinExistence type="inferred from homology"/>
<dbReference type="AlphaFoldDB" id="A0A7J6LW45"/>
<feature type="region of interest" description="Disordered" evidence="7">
    <location>
        <begin position="16"/>
        <end position="53"/>
    </location>
</feature>
<feature type="transmembrane region" description="Helical" evidence="8">
    <location>
        <begin position="406"/>
        <end position="428"/>
    </location>
</feature>
<evidence type="ECO:0000256" key="2">
    <source>
        <dbReference type="ARBA" id="ARBA00009457"/>
    </source>
</evidence>
<gene>
    <name evidence="9" type="ORF">FOL47_005718</name>
</gene>
<keyword evidence="4 8" id="KW-1133">Transmembrane helix</keyword>
<dbReference type="PANTHER" id="PTHR10926">
    <property type="entry name" value="CELL CYCLE CONTROL PROTEIN 50"/>
    <property type="match status" value="1"/>
</dbReference>
<dbReference type="InterPro" id="IPR005045">
    <property type="entry name" value="CDC50/LEM3_fam"/>
</dbReference>
<dbReference type="OrthoDB" id="340608at2759"/>
<keyword evidence="5 6" id="KW-0472">Membrane</keyword>
<dbReference type="GO" id="GO:0005886">
    <property type="term" value="C:plasma membrane"/>
    <property type="evidence" value="ECO:0007669"/>
    <property type="project" value="TreeGrafter"/>
</dbReference>
<dbReference type="GO" id="GO:0005783">
    <property type="term" value="C:endoplasmic reticulum"/>
    <property type="evidence" value="ECO:0007669"/>
    <property type="project" value="TreeGrafter"/>
</dbReference>
<protein>
    <submittedName>
        <fullName evidence="9">Uncharacterized protein</fullName>
    </submittedName>
</protein>
<comment type="similarity">
    <text evidence="2 6">Belongs to the CDC50/LEM3 family.</text>
</comment>
<dbReference type="GO" id="GO:0005794">
    <property type="term" value="C:Golgi apparatus"/>
    <property type="evidence" value="ECO:0007669"/>
    <property type="project" value="TreeGrafter"/>
</dbReference>
<evidence type="ECO:0000256" key="8">
    <source>
        <dbReference type="SAM" id="Phobius"/>
    </source>
</evidence>
<dbReference type="Pfam" id="PF03381">
    <property type="entry name" value="CDC50"/>
    <property type="match status" value="1"/>
</dbReference>
<dbReference type="EMBL" id="JAAPAO010000315">
    <property type="protein sequence ID" value="KAF4663493.1"/>
    <property type="molecule type" value="Genomic_DNA"/>
</dbReference>
<comment type="subcellular location">
    <subcellularLocation>
        <location evidence="1">Membrane</location>
        <topology evidence="1">Multi-pass membrane protein</topology>
    </subcellularLocation>
</comment>
<keyword evidence="10" id="KW-1185">Reference proteome</keyword>
<dbReference type="PIRSF" id="PIRSF015840">
    <property type="entry name" value="DUF284_TM_euk"/>
    <property type="match status" value="1"/>
</dbReference>
<keyword evidence="3 8" id="KW-0812">Transmembrane</keyword>